<name>A0A7Y9S659_9MICC</name>
<comment type="caution">
    <text evidence="1">The sequence shown here is derived from an EMBL/GenBank/DDBJ whole genome shotgun (WGS) entry which is preliminary data.</text>
</comment>
<reference evidence="1 2" key="1">
    <citation type="submission" date="2020-07" db="EMBL/GenBank/DDBJ databases">
        <title>Sequencing the genomes of 1000 actinobacteria strains.</title>
        <authorList>
            <person name="Klenk H.-P."/>
        </authorList>
    </citation>
    <scope>NUCLEOTIDE SEQUENCE [LARGE SCALE GENOMIC DNA]</scope>
    <source>
        <strain evidence="1 2">DSM 102047</strain>
    </source>
</reference>
<dbReference type="EMBL" id="JACBYQ010000001">
    <property type="protein sequence ID" value="NYE95284.1"/>
    <property type="molecule type" value="Genomic_DNA"/>
</dbReference>
<sequence length="55" mass="6145">MLRRLLRLTALSAYSESSAGAGSTVAWWNFEKGKRQAKQLPFEIPSAAGAQHRLW</sequence>
<gene>
    <name evidence="1" type="ORF">FHU41_001505</name>
</gene>
<evidence type="ECO:0000313" key="2">
    <source>
        <dbReference type="Proteomes" id="UP000521748"/>
    </source>
</evidence>
<protein>
    <submittedName>
        <fullName evidence="1">Uncharacterized protein</fullName>
    </submittedName>
</protein>
<accession>A0A7Y9S659</accession>
<keyword evidence="2" id="KW-1185">Reference proteome</keyword>
<evidence type="ECO:0000313" key="1">
    <source>
        <dbReference type="EMBL" id="NYE95284.1"/>
    </source>
</evidence>
<dbReference type="AlphaFoldDB" id="A0A7Y9S659"/>
<proteinExistence type="predicted"/>
<dbReference type="Proteomes" id="UP000521748">
    <property type="component" value="Unassembled WGS sequence"/>
</dbReference>
<organism evidence="1 2">
    <name type="scientific">Psychromicrobium silvestre</name>
    <dbReference type="NCBI Taxonomy" id="1645614"/>
    <lineage>
        <taxon>Bacteria</taxon>
        <taxon>Bacillati</taxon>
        <taxon>Actinomycetota</taxon>
        <taxon>Actinomycetes</taxon>
        <taxon>Micrococcales</taxon>
        <taxon>Micrococcaceae</taxon>
        <taxon>Psychromicrobium</taxon>
    </lineage>
</organism>